<gene>
    <name evidence="2" type="ORF">MNBD_GAMMA26-2295</name>
</gene>
<dbReference type="SUPFAM" id="SSF52799">
    <property type="entry name" value="(Phosphotyrosine protein) phosphatases II"/>
    <property type="match status" value="1"/>
</dbReference>
<accession>A0A3B1B4Q4</accession>
<dbReference type="Gene3D" id="3.90.190.10">
    <property type="entry name" value="Protein tyrosine phosphatase superfamily"/>
    <property type="match status" value="1"/>
</dbReference>
<feature type="domain" description="DSP-PTPase phosphatase fused to NAD+ Kinase" evidence="1">
    <location>
        <begin position="54"/>
        <end position="153"/>
    </location>
</feature>
<dbReference type="InterPro" id="IPR029021">
    <property type="entry name" value="Prot-tyrosine_phosphatase-like"/>
</dbReference>
<sequence>MKAVRTTLTTGFLVVALWASGISALVITMTAAAGEDRATVINIPNARTPLPGILTGGQPTVAQVEQAKAAGYKTIVNLRTPQERGVWDEAAKAKELGMNYIAIPVAGGAGVTMENTKSLMKVLEDKSNYPVMIHCASGNRAGALFAYNAAAIENRSIEEALSIGRNAGLTSLEPVVRQILEQRGK</sequence>
<name>A0A3B1B4Q4_9ZZZZ</name>
<proteinExistence type="predicted"/>
<dbReference type="Pfam" id="PF22741">
    <property type="entry name" value="PTP-NADK"/>
    <property type="match status" value="1"/>
</dbReference>
<evidence type="ECO:0000259" key="1">
    <source>
        <dbReference type="Pfam" id="PF22741"/>
    </source>
</evidence>
<reference evidence="2" key="1">
    <citation type="submission" date="2018-06" db="EMBL/GenBank/DDBJ databases">
        <authorList>
            <person name="Zhirakovskaya E."/>
        </authorList>
    </citation>
    <scope>NUCLEOTIDE SEQUENCE</scope>
</reference>
<dbReference type="InterPro" id="IPR055214">
    <property type="entry name" value="PTP-NADK"/>
</dbReference>
<dbReference type="EMBL" id="UOFX01000044">
    <property type="protein sequence ID" value="VAX09121.1"/>
    <property type="molecule type" value="Genomic_DNA"/>
</dbReference>
<protein>
    <recommendedName>
        <fullName evidence="1">DSP-PTPase phosphatase fused to NAD+ Kinase domain-containing protein</fullName>
    </recommendedName>
</protein>
<evidence type="ECO:0000313" key="2">
    <source>
        <dbReference type="EMBL" id="VAX09121.1"/>
    </source>
</evidence>
<dbReference type="AlphaFoldDB" id="A0A3B1B4Q4"/>
<dbReference type="CDD" id="cd14503">
    <property type="entry name" value="PTP-bact"/>
    <property type="match status" value="1"/>
</dbReference>
<organism evidence="2">
    <name type="scientific">hydrothermal vent metagenome</name>
    <dbReference type="NCBI Taxonomy" id="652676"/>
    <lineage>
        <taxon>unclassified sequences</taxon>
        <taxon>metagenomes</taxon>
        <taxon>ecological metagenomes</taxon>
    </lineage>
</organism>